<reference evidence="1 2" key="1">
    <citation type="journal article" date="2023" name="Sci. Data">
        <title>Genome assembly of the Korean intertidal mud-creeper Batillaria attramentaria.</title>
        <authorList>
            <person name="Patra A.K."/>
            <person name="Ho P.T."/>
            <person name="Jun S."/>
            <person name="Lee S.J."/>
            <person name="Kim Y."/>
            <person name="Won Y.J."/>
        </authorList>
    </citation>
    <scope>NUCLEOTIDE SEQUENCE [LARGE SCALE GENOMIC DNA]</scope>
    <source>
        <strain evidence="1">Wonlab-2016</strain>
    </source>
</reference>
<gene>
    <name evidence="1" type="ORF">BaRGS_00038394</name>
</gene>
<comment type="caution">
    <text evidence="1">The sequence shown here is derived from an EMBL/GenBank/DDBJ whole genome shotgun (WGS) entry which is preliminary data.</text>
</comment>
<evidence type="ECO:0000313" key="1">
    <source>
        <dbReference type="EMBL" id="KAK7462565.1"/>
    </source>
</evidence>
<accession>A0ABD0J698</accession>
<protein>
    <submittedName>
        <fullName evidence="1">Uncharacterized protein</fullName>
    </submittedName>
</protein>
<proteinExistence type="predicted"/>
<feature type="non-terminal residue" evidence="1">
    <location>
        <position position="1"/>
    </location>
</feature>
<name>A0ABD0J698_9CAEN</name>
<sequence>SSSRSPISTSHTECLAHSALPPSTSACHATLGVDAAVTIFPGLVTSTSTFWLLTATAAGLPSPPATPSVSPTQRCLPVPQPFTPRWVKKVCEILSKMCAEPTVQKIDTWSHLQKLGIVNYMDLLKGAATAKVADKRHRLWELICVSGDLPALHAAPDVPPPTSPHQDQDGLQLEDTKVSTTHPTASFTRGFQKSPSFLFQRRKDTRNTEAASIFCDGLQLQPAPSNCRTSLLSGPVHYLS</sequence>
<dbReference type="Proteomes" id="UP001519460">
    <property type="component" value="Unassembled WGS sequence"/>
</dbReference>
<dbReference type="EMBL" id="JACVVK020000617">
    <property type="protein sequence ID" value="KAK7462565.1"/>
    <property type="molecule type" value="Genomic_DNA"/>
</dbReference>
<organism evidence="1 2">
    <name type="scientific">Batillaria attramentaria</name>
    <dbReference type="NCBI Taxonomy" id="370345"/>
    <lineage>
        <taxon>Eukaryota</taxon>
        <taxon>Metazoa</taxon>
        <taxon>Spiralia</taxon>
        <taxon>Lophotrochozoa</taxon>
        <taxon>Mollusca</taxon>
        <taxon>Gastropoda</taxon>
        <taxon>Caenogastropoda</taxon>
        <taxon>Sorbeoconcha</taxon>
        <taxon>Cerithioidea</taxon>
        <taxon>Batillariidae</taxon>
        <taxon>Batillaria</taxon>
    </lineage>
</organism>
<evidence type="ECO:0000313" key="2">
    <source>
        <dbReference type="Proteomes" id="UP001519460"/>
    </source>
</evidence>
<dbReference type="AlphaFoldDB" id="A0ABD0J698"/>
<keyword evidence="2" id="KW-1185">Reference proteome</keyword>